<dbReference type="Proteomes" id="UP001174677">
    <property type="component" value="Chromosome 9"/>
</dbReference>
<evidence type="ECO:0000256" key="7">
    <source>
        <dbReference type="ARBA" id="ARBA00022741"/>
    </source>
</evidence>
<dbReference type="InterPro" id="IPR008271">
    <property type="entry name" value="Ser/Thr_kinase_AS"/>
</dbReference>
<dbReference type="PANTHER" id="PTHR27009">
    <property type="entry name" value="RUST RESISTANCE KINASE LR10-RELATED"/>
    <property type="match status" value="1"/>
</dbReference>
<evidence type="ECO:0000256" key="5">
    <source>
        <dbReference type="ARBA" id="ARBA00022692"/>
    </source>
</evidence>
<keyword evidence="10 16" id="KW-1133">Transmembrane helix</keyword>
<dbReference type="InterPro" id="IPR017441">
    <property type="entry name" value="Protein_kinase_ATP_BS"/>
</dbReference>
<comment type="catalytic activity">
    <reaction evidence="13">
        <text>L-threonyl-[protein] + ATP = O-phospho-L-threonyl-[protein] + ADP + H(+)</text>
        <dbReference type="Rhea" id="RHEA:46608"/>
        <dbReference type="Rhea" id="RHEA-COMP:11060"/>
        <dbReference type="Rhea" id="RHEA-COMP:11605"/>
        <dbReference type="ChEBI" id="CHEBI:15378"/>
        <dbReference type="ChEBI" id="CHEBI:30013"/>
        <dbReference type="ChEBI" id="CHEBI:30616"/>
        <dbReference type="ChEBI" id="CHEBI:61977"/>
        <dbReference type="ChEBI" id="CHEBI:456216"/>
        <dbReference type="EC" id="2.7.11.1"/>
    </reaction>
</comment>
<dbReference type="InterPro" id="IPR032872">
    <property type="entry name" value="WAK_assoc_C"/>
</dbReference>
<evidence type="ECO:0000256" key="14">
    <source>
        <dbReference type="ARBA" id="ARBA00048679"/>
    </source>
</evidence>
<dbReference type="InterPro" id="IPR000719">
    <property type="entry name" value="Prot_kinase_dom"/>
</dbReference>
<keyword evidence="11 16" id="KW-0472">Membrane</keyword>
<keyword evidence="6 17" id="KW-0732">Signal</keyword>
<keyword evidence="5 16" id="KW-0812">Transmembrane</keyword>
<evidence type="ECO:0000256" key="10">
    <source>
        <dbReference type="ARBA" id="ARBA00022989"/>
    </source>
</evidence>
<evidence type="ECO:0000256" key="17">
    <source>
        <dbReference type="SAM" id="SignalP"/>
    </source>
</evidence>
<evidence type="ECO:0000313" key="20">
    <source>
        <dbReference type="Proteomes" id="UP001174677"/>
    </source>
</evidence>
<feature type="signal peptide" evidence="17">
    <location>
        <begin position="1"/>
        <end position="29"/>
    </location>
</feature>
<evidence type="ECO:0000256" key="11">
    <source>
        <dbReference type="ARBA" id="ARBA00023136"/>
    </source>
</evidence>
<feature type="binding site" evidence="15">
    <location>
        <position position="372"/>
    </location>
    <ligand>
        <name>ATP</name>
        <dbReference type="ChEBI" id="CHEBI:30616"/>
    </ligand>
</feature>
<evidence type="ECO:0000256" key="16">
    <source>
        <dbReference type="SAM" id="Phobius"/>
    </source>
</evidence>
<dbReference type="Pfam" id="PF07714">
    <property type="entry name" value="PK_Tyr_Ser-Thr"/>
    <property type="match status" value="1"/>
</dbReference>
<dbReference type="SMART" id="SM00220">
    <property type="entry name" value="S_TKc"/>
    <property type="match status" value="1"/>
</dbReference>
<dbReference type="PROSITE" id="PS50011">
    <property type="entry name" value="PROTEIN_KINASE_DOM"/>
    <property type="match status" value="1"/>
</dbReference>
<organism evidence="19 20">
    <name type="scientific">Hevea brasiliensis</name>
    <name type="common">Para rubber tree</name>
    <name type="synonym">Siphonia brasiliensis</name>
    <dbReference type="NCBI Taxonomy" id="3981"/>
    <lineage>
        <taxon>Eukaryota</taxon>
        <taxon>Viridiplantae</taxon>
        <taxon>Streptophyta</taxon>
        <taxon>Embryophyta</taxon>
        <taxon>Tracheophyta</taxon>
        <taxon>Spermatophyta</taxon>
        <taxon>Magnoliopsida</taxon>
        <taxon>eudicotyledons</taxon>
        <taxon>Gunneridae</taxon>
        <taxon>Pentapetalae</taxon>
        <taxon>rosids</taxon>
        <taxon>fabids</taxon>
        <taxon>Malpighiales</taxon>
        <taxon>Euphorbiaceae</taxon>
        <taxon>Crotonoideae</taxon>
        <taxon>Micrandreae</taxon>
        <taxon>Hevea</taxon>
    </lineage>
</organism>
<keyword evidence="20" id="KW-1185">Reference proteome</keyword>
<feature type="domain" description="Protein kinase" evidence="18">
    <location>
        <begin position="344"/>
        <end position="633"/>
    </location>
</feature>
<dbReference type="EC" id="2.7.11.1" evidence="2"/>
<dbReference type="EMBL" id="JARPOI010000009">
    <property type="protein sequence ID" value="KAJ9174019.1"/>
    <property type="molecule type" value="Genomic_DNA"/>
</dbReference>
<evidence type="ECO:0000256" key="9">
    <source>
        <dbReference type="ARBA" id="ARBA00022840"/>
    </source>
</evidence>
<dbReference type="PROSITE" id="PS00107">
    <property type="entry name" value="PROTEIN_KINASE_ATP"/>
    <property type="match status" value="1"/>
</dbReference>
<dbReference type="Gene3D" id="3.30.200.20">
    <property type="entry name" value="Phosphorylase Kinase, domain 1"/>
    <property type="match status" value="1"/>
</dbReference>
<keyword evidence="9 15" id="KW-0067">ATP-binding</keyword>
<dbReference type="Gene3D" id="1.10.510.10">
    <property type="entry name" value="Transferase(Phosphotransferase) domain 1"/>
    <property type="match status" value="1"/>
</dbReference>
<evidence type="ECO:0000259" key="18">
    <source>
        <dbReference type="PROSITE" id="PS50011"/>
    </source>
</evidence>
<comment type="caution">
    <text evidence="19">The sequence shown here is derived from an EMBL/GenBank/DDBJ whole genome shotgun (WGS) entry which is preliminary data.</text>
</comment>
<name>A0ABQ9M161_HEVBR</name>
<evidence type="ECO:0000313" key="19">
    <source>
        <dbReference type="EMBL" id="KAJ9174019.1"/>
    </source>
</evidence>
<gene>
    <name evidence="19" type="ORF">P3X46_017094</name>
</gene>
<comment type="subcellular location">
    <subcellularLocation>
        <location evidence="1">Membrane</location>
        <topology evidence="1">Single-pass type I membrane protein</topology>
    </subcellularLocation>
</comment>
<feature type="chain" id="PRO_5047364258" description="non-specific serine/threonine protein kinase" evidence="17">
    <location>
        <begin position="30"/>
        <end position="651"/>
    </location>
</feature>
<comment type="catalytic activity">
    <reaction evidence="14">
        <text>L-seryl-[protein] + ATP = O-phospho-L-seryl-[protein] + ADP + H(+)</text>
        <dbReference type="Rhea" id="RHEA:17989"/>
        <dbReference type="Rhea" id="RHEA-COMP:9863"/>
        <dbReference type="Rhea" id="RHEA-COMP:11604"/>
        <dbReference type="ChEBI" id="CHEBI:15378"/>
        <dbReference type="ChEBI" id="CHEBI:29999"/>
        <dbReference type="ChEBI" id="CHEBI:30616"/>
        <dbReference type="ChEBI" id="CHEBI:83421"/>
        <dbReference type="ChEBI" id="CHEBI:456216"/>
        <dbReference type="EC" id="2.7.11.1"/>
    </reaction>
</comment>
<evidence type="ECO:0000256" key="6">
    <source>
        <dbReference type="ARBA" id="ARBA00022729"/>
    </source>
</evidence>
<evidence type="ECO:0000256" key="13">
    <source>
        <dbReference type="ARBA" id="ARBA00047899"/>
    </source>
</evidence>
<evidence type="ECO:0000256" key="15">
    <source>
        <dbReference type="PROSITE-ProRule" id="PRU10141"/>
    </source>
</evidence>
<dbReference type="InterPro" id="IPR025287">
    <property type="entry name" value="WAK_GUB"/>
</dbReference>
<evidence type="ECO:0000256" key="1">
    <source>
        <dbReference type="ARBA" id="ARBA00004479"/>
    </source>
</evidence>
<dbReference type="InterPro" id="IPR011009">
    <property type="entry name" value="Kinase-like_dom_sf"/>
</dbReference>
<sequence>MGACVFLLPHVHFIITFFFLLVFVPTSYCEEDEFYRECFTPFQCGNLPNLSYPFWGDKRPEICGYQGFRLRCQEGPFPVITINDQEFYVKFVNQSERVMIISLKDLSQTVCPPGVAEILNTNLNETPFSYVPEFENVSLFYNCSNKATMVPTPYKISCSANDEQRDAFYATDWLLSKWNQDPSDCNIRVEVPVPKVDVEQLISGGMEALSKALREGFNVTYMFETISMCYECVHLGGICGTDSSTFRFTCLCRDQPYPYNCPKAKGNDGLNVNRKIVIGITVGVVGILIACAFNFCFKRIPSVSSIISLPKIVKNNQDLEAFLKNHGPLVVNRYSFSEVKKMTNLFKNKLGQGGYGSVYKGKLFDHRLVAVKVLNASKGEGQEFINEVASISRTSHINIVTLLGFCFEGQKRALIYEFMPNGSLDKFICYKSPLKSSDHHLGWETMHQISIGIAEGLEYLHRGCNTRIVHFDIKPHNILLDENFCPKISDFGLAKLCTKKDSIISMLEARGTIGYIAPEVFSRNFGGVSSKSDVYSYGMMVLDMVGGREEDFGTDHTSEKYFPHWIYRQLEQGNKSKLCGEISIEENEIIRKLTIIGLWCIQTIPSERPSMSKVIEMLKGSIEALNIPPKHFLSSPPRSPSSTFTISMTKC</sequence>
<dbReference type="SUPFAM" id="SSF56112">
    <property type="entry name" value="Protein kinase-like (PK-like)"/>
    <property type="match status" value="1"/>
</dbReference>
<feature type="transmembrane region" description="Helical" evidence="16">
    <location>
        <begin position="276"/>
        <end position="297"/>
    </location>
</feature>
<keyword evidence="12" id="KW-0325">Glycoprotein</keyword>
<accession>A0ABQ9M161</accession>
<dbReference type="PROSITE" id="PS00108">
    <property type="entry name" value="PROTEIN_KINASE_ST"/>
    <property type="match status" value="1"/>
</dbReference>
<evidence type="ECO:0000256" key="3">
    <source>
        <dbReference type="ARBA" id="ARBA00022527"/>
    </source>
</evidence>
<dbReference type="InterPro" id="IPR001245">
    <property type="entry name" value="Ser-Thr/Tyr_kinase_cat_dom"/>
</dbReference>
<keyword evidence="3" id="KW-0723">Serine/threonine-protein kinase</keyword>
<evidence type="ECO:0000256" key="2">
    <source>
        <dbReference type="ARBA" id="ARBA00012513"/>
    </source>
</evidence>
<evidence type="ECO:0000256" key="8">
    <source>
        <dbReference type="ARBA" id="ARBA00022777"/>
    </source>
</evidence>
<keyword evidence="7 15" id="KW-0547">Nucleotide-binding</keyword>
<dbReference type="Pfam" id="PF13947">
    <property type="entry name" value="GUB_WAK_bind"/>
    <property type="match status" value="1"/>
</dbReference>
<evidence type="ECO:0000256" key="12">
    <source>
        <dbReference type="ARBA" id="ARBA00023180"/>
    </source>
</evidence>
<reference evidence="19" key="1">
    <citation type="journal article" date="2023" name="Plant Biotechnol. J.">
        <title>Chromosome-level wild Hevea brasiliensis genome provides new tools for genomic-assisted breeding and valuable loci to elevate rubber yield.</title>
        <authorList>
            <person name="Cheng H."/>
            <person name="Song X."/>
            <person name="Hu Y."/>
            <person name="Wu T."/>
            <person name="Yang Q."/>
            <person name="An Z."/>
            <person name="Feng S."/>
            <person name="Deng Z."/>
            <person name="Wu W."/>
            <person name="Zeng X."/>
            <person name="Tu M."/>
            <person name="Wang X."/>
            <person name="Huang H."/>
        </authorList>
    </citation>
    <scope>NUCLEOTIDE SEQUENCE</scope>
    <source>
        <strain evidence="19">MT/VB/25A 57/8</strain>
    </source>
</reference>
<dbReference type="InterPro" id="IPR045874">
    <property type="entry name" value="LRK10/LRL21-25-like"/>
</dbReference>
<protein>
    <recommendedName>
        <fullName evidence="2">non-specific serine/threonine protein kinase</fullName>
        <ecNumber evidence="2">2.7.11.1</ecNumber>
    </recommendedName>
</protein>
<dbReference type="Pfam" id="PF14380">
    <property type="entry name" value="WAK_assoc"/>
    <property type="match status" value="1"/>
</dbReference>
<proteinExistence type="predicted"/>
<keyword evidence="8" id="KW-0418">Kinase</keyword>
<evidence type="ECO:0000256" key="4">
    <source>
        <dbReference type="ARBA" id="ARBA00022679"/>
    </source>
</evidence>
<keyword evidence="4" id="KW-0808">Transferase</keyword>